<dbReference type="HOGENOM" id="CLU_1458706_0_0_4"/>
<dbReference type="Proteomes" id="UP000001812">
    <property type="component" value="Chromosome II"/>
</dbReference>
<proteinExistence type="predicted"/>
<dbReference type="AlphaFoldDB" id="A0A0E1W0I9"/>
<evidence type="ECO:0000313" key="1">
    <source>
        <dbReference type="EMBL" id="EET03162.1"/>
    </source>
</evidence>
<protein>
    <submittedName>
        <fullName evidence="1">Uncharacterized protein</fullName>
    </submittedName>
</protein>
<sequence length="186" mass="20963">MLVHPFRAMAAFQRRFSRRRRRCGLSRGNGAHADGMHCRRNPPPMRRDRPTARARACAATDAARPNPPVASTARDAPPPLEKAMTIRIEPGDKREIAETLGRYFEARSIPFHIEEHPADVLHIGFHADGHPAAVTVTFDEDAFAAFAQWDIEQKRLALRRLADEFAEMMAQRSPTAHAGDLHINRF</sequence>
<reference evidence="1" key="1">
    <citation type="submission" date="2009-05" db="EMBL/GenBank/DDBJ databases">
        <authorList>
            <person name="Harkins D.M."/>
            <person name="DeShazer D."/>
            <person name="Woods D.E."/>
            <person name="Brinkac L.M."/>
            <person name="Brown K.A."/>
            <person name="Hung G.C."/>
            <person name="Tuanyok A."/>
            <person name="Zhang B."/>
            <person name="Nierman W.C."/>
        </authorList>
    </citation>
    <scope>NUCLEOTIDE SEQUENCE [LARGE SCALE GENOMIC DNA]</scope>
    <source>
        <strain evidence="1">1710a</strain>
    </source>
</reference>
<accession>A0A0E1W0I9</accession>
<dbReference type="EMBL" id="CM000833">
    <property type="protein sequence ID" value="EET03162.1"/>
    <property type="molecule type" value="Genomic_DNA"/>
</dbReference>
<organism evidence="1">
    <name type="scientific">Burkholderia pseudomallei 1710a</name>
    <dbReference type="NCBI Taxonomy" id="320371"/>
    <lineage>
        <taxon>Bacteria</taxon>
        <taxon>Pseudomonadati</taxon>
        <taxon>Pseudomonadota</taxon>
        <taxon>Betaproteobacteria</taxon>
        <taxon>Burkholderiales</taxon>
        <taxon>Burkholderiaceae</taxon>
        <taxon>Burkholderia</taxon>
        <taxon>pseudomallei group</taxon>
    </lineage>
</organism>
<name>A0A0E1W0I9_BURPE</name>
<gene>
    <name evidence="1" type="ORF">BURPS1710A_A2300</name>
</gene>